<dbReference type="GO" id="GO:0005737">
    <property type="term" value="C:cytoplasm"/>
    <property type="evidence" value="ECO:0007669"/>
    <property type="project" value="TreeGrafter"/>
</dbReference>
<keyword evidence="5" id="KW-1185">Reference proteome</keyword>
<gene>
    <name evidence="4" type="ORF">AMATHDRAFT_140784</name>
</gene>
<dbReference type="OrthoDB" id="69641at2759"/>
<name>A0A2A9NNK3_9AGAR</name>
<dbReference type="PANTHER" id="PTHR16301:SF25">
    <property type="entry name" value="PROTEIN IMPACT"/>
    <property type="match status" value="1"/>
</dbReference>
<dbReference type="InterPro" id="IPR020568">
    <property type="entry name" value="Ribosomal_Su5_D2-typ_SF"/>
</dbReference>
<evidence type="ECO:0000313" key="4">
    <source>
        <dbReference type="EMBL" id="PFH52119.1"/>
    </source>
</evidence>
<evidence type="ECO:0000256" key="2">
    <source>
        <dbReference type="SAM" id="MobiDB-lite"/>
    </source>
</evidence>
<accession>A0A2A9NNK3</accession>
<protein>
    <recommendedName>
        <fullName evidence="3">Impact N-terminal domain-containing protein</fullName>
    </recommendedName>
</protein>
<dbReference type="GO" id="GO:0006446">
    <property type="term" value="P:regulation of translational initiation"/>
    <property type="evidence" value="ECO:0007669"/>
    <property type="project" value="TreeGrafter"/>
</dbReference>
<dbReference type="InterPro" id="IPR023582">
    <property type="entry name" value="Impact"/>
</dbReference>
<reference evidence="4 5" key="1">
    <citation type="submission" date="2014-02" db="EMBL/GenBank/DDBJ databases">
        <title>Transposable element dynamics among asymbiotic and ectomycorrhizal Amanita fungi.</title>
        <authorList>
            <consortium name="DOE Joint Genome Institute"/>
            <person name="Hess J."/>
            <person name="Skrede I."/>
            <person name="Wolfe B."/>
            <person name="LaButti K."/>
            <person name="Ohm R.A."/>
            <person name="Grigoriev I.V."/>
            <person name="Pringle A."/>
        </authorList>
    </citation>
    <scope>NUCLEOTIDE SEQUENCE [LARGE SCALE GENOMIC DNA]</scope>
    <source>
        <strain evidence="4 5">SKay4041</strain>
    </source>
</reference>
<dbReference type="InterPro" id="IPR001498">
    <property type="entry name" value="Impact_N"/>
</dbReference>
<dbReference type="PANTHER" id="PTHR16301">
    <property type="entry name" value="IMPACT-RELATED"/>
    <property type="match status" value="1"/>
</dbReference>
<sequence length="247" mass="27381">MSQHLSSSQQPNNATLDTFVKSSRPPPVPVATSQEIRDRGSIFVANIYRTSSPEAARTCINHLKFVVHASKATHEIAAWRCMVLKPGCTGLSGPDDFEMKTGYTDDGEQYAGNRVLKVMQSSAVIDAVVIVSRWYSYGGTLLGPVRFTHIETCAMEVCREFKKTEELQDCITMLRSLDDLLAEVRSQLKKSSAPSAGTPEPSADGIVKKPDYSTLDLPRAKRLITAREQSIKYCKNLLTKQQQQLLQ</sequence>
<feature type="region of interest" description="Disordered" evidence="2">
    <location>
        <begin position="1"/>
        <end position="32"/>
    </location>
</feature>
<feature type="compositionally biased region" description="Polar residues" evidence="2">
    <location>
        <begin position="1"/>
        <end position="16"/>
    </location>
</feature>
<evidence type="ECO:0000259" key="3">
    <source>
        <dbReference type="Pfam" id="PF01205"/>
    </source>
</evidence>
<feature type="domain" description="Impact N-terminal" evidence="3">
    <location>
        <begin position="39"/>
        <end position="157"/>
    </location>
</feature>
<proteinExistence type="inferred from homology"/>
<evidence type="ECO:0000313" key="5">
    <source>
        <dbReference type="Proteomes" id="UP000242287"/>
    </source>
</evidence>
<dbReference type="EMBL" id="KZ301981">
    <property type="protein sequence ID" value="PFH52119.1"/>
    <property type="molecule type" value="Genomic_DNA"/>
</dbReference>
<dbReference type="Proteomes" id="UP000242287">
    <property type="component" value="Unassembled WGS sequence"/>
</dbReference>
<dbReference type="AlphaFoldDB" id="A0A2A9NNK3"/>
<dbReference type="Pfam" id="PF01205">
    <property type="entry name" value="Impact_N"/>
    <property type="match status" value="1"/>
</dbReference>
<organism evidence="4 5">
    <name type="scientific">Amanita thiersii Skay4041</name>
    <dbReference type="NCBI Taxonomy" id="703135"/>
    <lineage>
        <taxon>Eukaryota</taxon>
        <taxon>Fungi</taxon>
        <taxon>Dikarya</taxon>
        <taxon>Basidiomycota</taxon>
        <taxon>Agaricomycotina</taxon>
        <taxon>Agaricomycetes</taxon>
        <taxon>Agaricomycetidae</taxon>
        <taxon>Agaricales</taxon>
        <taxon>Pluteineae</taxon>
        <taxon>Amanitaceae</taxon>
        <taxon>Amanita</taxon>
    </lineage>
</organism>
<feature type="region of interest" description="Disordered" evidence="2">
    <location>
        <begin position="189"/>
        <end position="210"/>
    </location>
</feature>
<comment type="similarity">
    <text evidence="1">Belongs to the IMPACT family.</text>
</comment>
<evidence type="ECO:0000256" key="1">
    <source>
        <dbReference type="ARBA" id="ARBA00007665"/>
    </source>
</evidence>
<dbReference type="Gene3D" id="3.30.230.30">
    <property type="entry name" value="Impact, N-terminal domain"/>
    <property type="match status" value="1"/>
</dbReference>
<dbReference type="STRING" id="703135.A0A2A9NNK3"/>
<dbReference type="InterPro" id="IPR036956">
    <property type="entry name" value="Impact_N_sf"/>
</dbReference>
<dbReference type="GO" id="GO:0140469">
    <property type="term" value="P:GCN2-mediated signaling"/>
    <property type="evidence" value="ECO:0007669"/>
    <property type="project" value="TreeGrafter"/>
</dbReference>
<dbReference type="SUPFAM" id="SSF54211">
    <property type="entry name" value="Ribosomal protein S5 domain 2-like"/>
    <property type="match status" value="1"/>
</dbReference>